<reference evidence="1 2" key="1">
    <citation type="journal article" date="2019" name="Nat. Med.">
        <title>A library of human gut bacterial isolates paired with longitudinal multiomics data enables mechanistic microbiome research.</title>
        <authorList>
            <person name="Poyet M."/>
            <person name="Groussin M."/>
            <person name="Gibbons S.M."/>
            <person name="Avila-Pacheco J."/>
            <person name="Jiang X."/>
            <person name="Kearney S.M."/>
            <person name="Perrotta A.R."/>
            <person name="Berdy B."/>
            <person name="Zhao S."/>
            <person name="Lieberman T.D."/>
            <person name="Swanson P.K."/>
            <person name="Smith M."/>
            <person name="Roesemann S."/>
            <person name="Alexander J.E."/>
            <person name="Rich S.A."/>
            <person name="Livny J."/>
            <person name="Vlamakis H."/>
            <person name="Clish C."/>
            <person name="Bullock K."/>
            <person name="Deik A."/>
            <person name="Scott J."/>
            <person name="Pierce K.A."/>
            <person name="Xavier R.J."/>
            <person name="Alm E.J."/>
        </authorList>
    </citation>
    <scope>NUCLEOTIDE SEQUENCE [LARGE SCALE GENOMIC DNA]</scope>
    <source>
        <strain evidence="1 2">BIOML-A134</strain>
    </source>
</reference>
<dbReference type="EMBL" id="VWKB01000031">
    <property type="protein sequence ID" value="KAA4092843.1"/>
    <property type="molecule type" value="Genomic_DNA"/>
</dbReference>
<name>A0A5M5D5B0_BACOV</name>
<sequence>MKYWKNGFYDEPQEGSVEITEEYYQELLADQSAGLLIVESKKGYPILVEYEYDIEEVIKMKISEIQSFDKSNNVNSFKFKGESVWLDKSTRVGLFNSISVEKETGKTDTILWLSGMKHVISIPDALNMLQEIELYALNCYNVTQSHIAAVRSLQTIEEIENYDYHTGYPPKLNFPG</sequence>
<organism evidence="1 2">
    <name type="scientific">Bacteroides ovatus</name>
    <dbReference type="NCBI Taxonomy" id="28116"/>
    <lineage>
        <taxon>Bacteria</taxon>
        <taxon>Pseudomonadati</taxon>
        <taxon>Bacteroidota</taxon>
        <taxon>Bacteroidia</taxon>
        <taxon>Bacteroidales</taxon>
        <taxon>Bacteroidaceae</taxon>
        <taxon>Bacteroides</taxon>
    </lineage>
</organism>
<evidence type="ECO:0000313" key="1">
    <source>
        <dbReference type="EMBL" id="KAA4092843.1"/>
    </source>
</evidence>
<dbReference type="AlphaFoldDB" id="A0A5M5D5B0"/>
<evidence type="ECO:0000313" key="2">
    <source>
        <dbReference type="Proteomes" id="UP000473905"/>
    </source>
</evidence>
<dbReference type="Proteomes" id="UP000473905">
    <property type="component" value="Unassembled WGS sequence"/>
</dbReference>
<accession>A0A5M5D5B0</accession>
<protein>
    <submittedName>
        <fullName evidence="1">DUF4376 domain-containing protein</fullName>
    </submittedName>
</protein>
<keyword evidence="2" id="KW-1185">Reference proteome</keyword>
<comment type="caution">
    <text evidence="1">The sequence shown here is derived from an EMBL/GenBank/DDBJ whole genome shotgun (WGS) entry which is preliminary data.</text>
</comment>
<gene>
    <name evidence="1" type="ORF">F3D66_20705</name>
</gene>
<proteinExistence type="predicted"/>